<organism evidence="3">
    <name type="scientific">bioreactor metagenome</name>
    <dbReference type="NCBI Taxonomy" id="1076179"/>
    <lineage>
        <taxon>unclassified sequences</taxon>
        <taxon>metagenomes</taxon>
        <taxon>ecological metagenomes</taxon>
    </lineage>
</organism>
<keyword evidence="1" id="KW-0812">Transmembrane</keyword>
<dbReference type="GO" id="GO:0004175">
    <property type="term" value="F:endopeptidase activity"/>
    <property type="evidence" value="ECO:0007669"/>
    <property type="project" value="UniProtKB-ARBA"/>
</dbReference>
<name>A0A644UNV1_9ZZZZ</name>
<dbReference type="Pfam" id="PF02517">
    <property type="entry name" value="Rce1-like"/>
    <property type="match status" value="1"/>
</dbReference>
<protein>
    <recommendedName>
        <fullName evidence="2">CAAX prenyl protease 2/Lysostaphin resistance protein A-like domain-containing protein</fullName>
    </recommendedName>
</protein>
<feature type="transmembrane region" description="Helical" evidence="1">
    <location>
        <begin position="249"/>
        <end position="265"/>
    </location>
</feature>
<feature type="transmembrane region" description="Helical" evidence="1">
    <location>
        <begin position="161"/>
        <end position="179"/>
    </location>
</feature>
<dbReference type="InterPro" id="IPR003675">
    <property type="entry name" value="Rce1/LyrA-like_dom"/>
</dbReference>
<evidence type="ECO:0000256" key="1">
    <source>
        <dbReference type="SAM" id="Phobius"/>
    </source>
</evidence>
<comment type="caution">
    <text evidence="3">The sequence shown here is derived from an EMBL/GenBank/DDBJ whole genome shotgun (WGS) entry which is preliminary data.</text>
</comment>
<feature type="transmembrane region" description="Helical" evidence="1">
    <location>
        <begin position="44"/>
        <end position="67"/>
    </location>
</feature>
<gene>
    <name evidence="3" type="ORF">SDC9_26492</name>
</gene>
<feature type="domain" description="CAAX prenyl protease 2/Lysostaphin resistance protein A-like" evidence="2">
    <location>
        <begin position="131"/>
        <end position="237"/>
    </location>
</feature>
<dbReference type="GO" id="GO:0080120">
    <property type="term" value="P:CAAX-box protein maturation"/>
    <property type="evidence" value="ECO:0007669"/>
    <property type="project" value="UniProtKB-ARBA"/>
</dbReference>
<sequence>MENRILEKYNRPVFFYGLSLLIPWALWFAAAYVSHLPEKNNLLIFSQGALAIIGLLAPVLIAAYLFFSDQELFHDLKMRFVRQKGFSPLYTILAFSLIFFSLVAAQFISLLFGHDTGQFYISGSPGFTSAVFSPWFILIFAPVVEELAWHSYGTDTLRRRFNLFKTSMIFALYWVFWHFPLSFIDGYYHSNLVAEGLLYSLNFVFSLFVFVIIMNWLYYKTNRNILVTIIFHCSANISNEMFATHPDSKVIQTVLLLIVAIIILIKEKELFFRKGF</sequence>
<dbReference type="EMBL" id="VSSQ01000139">
    <property type="protein sequence ID" value="MPL80591.1"/>
    <property type="molecule type" value="Genomic_DNA"/>
</dbReference>
<feature type="transmembrane region" description="Helical" evidence="1">
    <location>
        <begin position="225"/>
        <end position="243"/>
    </location>
</feature>
<keyword evidence="1" id="KW-1133">Transmembrane helix</keyword>
<dbReference type="PANTHER" id="PTHR35797:SF1">
    <property type="entry name" value="PROTEASE"/>
    <property type="match status" value="1"/>
</dbReference>
<proteinExistence type="predicted"/>
<feature type="transmembrane region" description="Helical" evidence="1">
    <location>
        <begin position="88"/>
        <end position="112"/>
    </location>
</feature>
<feature type="transmembrane region" description="Helical" evidence="1">
    <location>
        <begin position="12"/>
        <end position="32"/>
    </location>
</feature>
<reference evidence="3" key="1">
    <citation type="submission" date="2019-08" db="EMBL/GenBank/DDBJ databases">
        <authorList>
            <person name="Kucharzyk K."/>
            <person name="Murdoch R.W."/>
            <person name="Higgins S."/>
            <person name="Loffler F."/>
        </authorList>
    </citation>
    <scope>NUCLEOTIDE SEQUENCE</scope>
</reference>
<dbReference type="PANTHER" id="PTHR35797">
    <property type="entry name" value="PROTEASE-RELATED"/>
    <property type="match status" value="1"/>
</dbReference>
<keyword evidence="1" id="KW-0472">Membrane</keyword>
<accession>A0A644UNV1</accession>
<evidence type="ECO:0000259" key="2">
    <source>
        <dbReference type="Pfam" id="PF02517"/>
    </source>
</evidence>
<dbReference type="AlphaFoldDB" id="A0A644UNV1"/>
<feature type="transmembrane region" description="Helical" evidence="1">
    <location>
        <begin position="199"/>
        <end position="218"/>
    </location>
</feature>
<dbReference type="InterPro" id="IPR042150">
    <property type="entry name" value="MmRce1-like"/>
</dbReference>
<evidence type="ECO:0000313" key="3">
    <source>
        <dbReference type="EMBL" id="MPL80591.1"/>
    </source>
</evidence>